<name>A0A399IIV0_9CLOT</name>
<dbReference type="PANTHER" id="PTHR46558:SF14">
    <property type="entry name" value="HTH-TYPE TRANSCRIPTIONAL REGULATOR ANSR"/>
    <property type="match status" value="1"/>
</dbReference>
<reference evidence="3 4" key="1">
    <citation type="submission" date="2018-08" db="EMBL/GenBank/DDBJ databases">
        <title>Genome of Clostridium chromiireducens C1, DSM12136.</title>
        <authorList>
            <person name="Xing M."/>
            <person name="Wei Y."/>
            <person name="Ang E.L."/>
            <person name="Zhao H."/>
            <person name="Zhang Y."/>
        </authorList>
    </citation>
    <scope>NUCLEOTIDE SEQUENCE [LARGE SCALE GENOMIC DNA]</scope>
    <source>
        <strain evidence="3 4">C1</strain>
    </source>
</reference>
<dbReference type="GO" id="GO:0003677">
    <property type="term" value="F:DNA binding"/>
    <property type="evidence" value="ECO:0007669"/>
    <property type="project" value="UniProtKB-KW"/>
</dbReference>
<dbReference type="CDD" id="cd00093">
    <property type="entry name" value="HTH_XRE"/>
    <property type="match status" value="1"/>
</dbReference>
<proteinExistence type="predicted"/>
<dbReference type="SUPFAM" id="SSF47413">
    <property type="entry name" value="lambda repressor-like DNA-binding domains"/>
    <property type="match status" value="1"/>
</dbReference>
<dbReference type="PANTHER" id="PTHR46558">
    <property type="entry name" value="TRACRIPTIONAL REGULATORY PROTEIN-RELATED-RELATED"/>
    <property type="match status" value="1"/>
</dbReference>
<feature type="domain" description="HTH cro/C1-type" evidence="2">
    <location>
        <begin position="7"/>
        <end position="61"/>
    </location>
</feature>
<dbReference type="AlphaFoldDB" id="A0A399IIV0"/>
<dbReference type="PROSITE" id="PS50943">
    <property type="entry name" value="HTH_CROC1"/>
    <property type="match status" value="1"/>
</dbReference>
<dbReference type="EMBL" id="QXDJ01000006">
    <property type="protein sequence ID" value="RII32821.1"/>
    <property type="molecule type" value="Genomic_DNA"/>
</dbReference>
<accession>A0A399IIV0</accession>
<evidence type="ECO:0000313" key="4">
    <source>
        <dbReference type="Proteomes" id="UP000265930"/>
    </source>
</evidence>
<evidence type="ECO:0000259" key="2">
    <source>
        <dbReference type="PROSITE" id="PS50943"/>
    </source>
</evidence>
<dbReference type="Gene3D" id="1.10.260.40">
    <property type="entry name" value="lambda repressor-like DNA-binding domains"/>
    <property type="match status" value="1"/>
</dbReference>
<organism evidence="3 4">
    <name type="scientific">Clostridium chromiireducens</name>
    <dbReference type="NCBI Taxonomy" id="225345"/>
    <lineage>
        <taxon>Bacteria</taxon>
        <taxon>Bacillati</taxon>
        <taxon>Bacillota</taxon>
        <taxon>Clostridia</taxon>
        <taxon>Eubacteriales</taxon>
        <taxon>Clostridiaceae</taxon>
        <taxon>Clostridium</taxon>
    </lineage>
</organism>
<protein>
    <submittedName>
        <fullName evidence="3">XRE family transcriptional regulator</fullName>
    </submittedName>
</protein>
<comment type="caution">
    <text evidence="3">The sequence shown here is derived from an EMBL/GenBank/DDBJ whole genome shotgun (WGS) entry which is preliminary data.</text>
</comment>
<dbReference type="Pfam" id="PF01381">
    <property type="entry name" value="HTH_3"/>
    <property type="match status" value="1"/>
</dbReference>
<sequence>MLLKDRLKELRTARNLLQKDIAKLLNITTSAYGYYEQGKRVPDSDAIKKLAEYYNVSLDYLIGNSDIKESAEKLLVQEETCNIPRSYSDKYKVTSRDKKQYVEEMKKANEAFFMNDDFNEEAKKDMLDLMSELFWDAKSKNKRKK</sequence>
<dbReference type="InterPro" id="IPR001387">
    <property type="entry name" value="Cro/C1-type_HTH"/>
</dbReference>
<dbReference type="Proteomes" id="UP000265930">
    <property type="component" value="Unassembled WGS sequence"/>
</dbReference>
<dbReference type="RefSeq" id="WP_119367896.1">
    <property type="nucleotide sequence ID" value="NZ_QXDJ01000006.1"/>
</dbReference>
<evidence type="ECO:0000256" key="1">
    <source>
        <dbReference type="ARBA" id="ARBA00023125"/>
    </source>
</evidence>
<dbReference type="InterPro" id="IPR010982">
    <property type="entry name" value="Lambda_DNA-bd_dom_sf"/>
</dbReference>
<keyword evidence="1" id="KW-0238">DNA-binding</keyword>
<dbReference type="SMART" id="SM00530">
    <property type="entry name" value="HTH_XRE"/>
    <property type="match status" value="1"/>
</dbReference>
<evidence type="ECO:0000313" key="3">
    <source>
        <dbReference type="EMBL" id="RII32821.1"/>
    </source>
</evidence>
<gene>
    <name evidence="3" type="ORF">D2A34_21730</name>
</gene>